<evidence type="ECO:0000313" key="3">
    <source>
        <dbReference type="Proteomes" id="UP000008281"/>
    </source>
</evidence>
<organism evidence="3">
    <name type="scientific">Caenorhabditis remanei</name>
    <name type="common">Caenorhabditis vulgaris</name>
    <dbReference type="NCBI Taxonomy" id="31234"/>
    <lineage>
        <taxon>Eukaryota</taxon>
        <taxon>Metazoa</taxon>
        <taxon>Ecdysozoa</taxon>
        <taxon>Nematoda</taxon>
        <taxon>Chromadorea</taxon>
        <taxon>Rhabditida</taxon>
        <taxon>Rhabditina</taxon>
        <taxon>Rhabditomorpha</taxon>
        <taxon>Rhabditoidea</taxon>
        <taxon>Rhabditidae</taxon>
        <taxon>Peloderinae</taxon>
        <taxon>Caenorhabditis</taxon>
    </lineage>
</organism>
<feature type="compositionally biased region" description="Basic residues" evidence="1">
    <location>
        <begin position="535"/>
        <end position="554"/>
    </location>
</feature>
<gene>
    <name evidence="2" type="ORF">CRE_20082</name>
</gene>
<evidence type="ECO:0000313" key="2">
    <source>
        <dbReference type="EMBL" id="EFP02121.1"/>
    </source>
</evidence>
<sequence length="579" mass="64503">MKPVLNDAILDADLPPISQIPLPEISKARENELLDDPKEASPEPSVFGIGAERAAEGKALEQEELDYAESSGHESDIGDDTSKFAGNSPSKEETIPPNQQESKNNDQGPRPVSAFVDHGEEEMTEIEIRTNEALLNLEKMPSIDEKLKNILELVQTLVDTSVTPDQLNNFVTKKDLEKLALKSDLDPLVKKADILDRLPTLDVWTNMIENLAPFAALQGLSSNMNNFLVQLTSIAEDQRRISKRQGQGNGLVQKLIDQGKFDHEDFEKTSLKITRVYNSLRDYIARKVSALEQANEVRSLKTLVADIREKQASYKQILDLEDPAEEHRSQALGEIYALERSSELAQIQKNTEHRERKLLENRRLNSVKCFFCHQNHDAAKCQVYPDLPSKRQQLLNEHRCLICGKAGCDGSEATCKAANRVCRSCSASLPIEERQHHQTLCPRRYQKKISSAVVTASENDVVATSIAPVADEDFSSNMAKYLDHTGPQPVGGFRVKPEHVIHGSGDSDEDDEPSLKRPALVATSSNGNRDEPKAKKQKHTRGGKKFKFAKKGRKVEKSETAPVVKSENSIKEEHGNAKN</sequence>
<feature type="compositionally biased region" description="Basic and acidic residues" evidence="1">
    <location>
        <begin position="71"/>
        <end position="82"/>
    </location>
</feature>
<dbReference type="EMBL" id="DS268796">
    <property type="protein sequence ID" value="EFP02121.1"/>
    <property type="molecule type" value="Genomic_DNA"/>
</dbReference>
<protein>
    <submittedName>
        <fullName evidence="2">Uncharacterized protein</fullName>
    </submittedName>
</protein>
<feature type="region of interest" description="Disordered" evidence="1">
    <location>
        <begin position="480"/>
        <end position="579"/>
    </location>
</feature>
<dbReference type="Proteomes" id="UP000008281">
    <property type="component" value="Unassembled WGS sequence"/>
</dbReference>
<proteinExistence type="predicted"/>
<feature type="compositionally biased region" description="Polar residues" evidence="1">
    <location>
        <begin position="96"/>
        <end position="107"/>
    </location>
</feature>
<evidence type="ECO:0000256" key="1">
    <source>
        <dbReference type="SAM" id="MobiDB-lite"/>
    </source>
</evidence>
<dbReference type="HOGENOM" id="CLU_032078_0_0_1"/>
<feature type="compositionally biased region" description="Basic and acidic residues" evidence="1">
    <location>
        <begin position="26"/>
        <end position="41"/>
    </location>
</feature>
<name>E3NKE4_CAERE</name>
<keyword evidence="3" id="KW-1185">Reference proteome</keyword>
<reference evidence="2" key="1">
    <citation type="submission" date="2007-07" db="EMBL/GenBank/DDBJ databases">
        <title>PCAP assembly of the Caenorhabditis remanei genome.</title>
        <authorList>
            <consortium name="The Caenorhabditis remanei Sequencing Consortium"/>
            <person name="Wilson R.K."/>
        </authorList>
    </citation>
    <scope>NUCLEOTIDE SEQUENCE [LARGE SCALE GENOMIC DNA]</scope>
    <source>
        <strain evidence="2">PB4641</strain>
    </source>
</reference>
<feature type="region of interest" description="Disordered" evidence="1">
    <location>
        <begin position="1"/>
        <end position="114"/>
    </location>
</feature>
<accession>E3NKE4</accession>
<feature type="compositionally biased region" description="Basic and acidic residues" evidence="1">
    <location>
        <begin position="568"/>
        <end position="579"/>
    </location>
</feature>
<dbReference type="AlphaFoldDB" id="E3NKE4"/>
<dbReference type="OMA" id="DHEDFEK"/>
<dbReference type="InParanoid" id="E3NKE4"/>